<dbReference type="Proteomes" id="UP000638353">
    <property type="component" value="Unassembled WGS sequence"/>
</dbReference>
<evidence type="ECO:0000313" key="2">
    <source>
        <dbReference type="EMBL" id="GHC85528.1"/>
    </source>
</evidence>
<evidence type="ECO:0000259" key="1">
    <source>
        <dbReference type="Pfam" id="PF13546"/>
    </source>
</evidence>
<feature type="domain" description="Transposase IS701-like DDE" evidence="1">
    <location>
        <begin position="22"/>
        <end position="75"/>
    </location>
</feature>
<evidence type="ECO:0000313" key="3">
    <source>
        <dbReference type="Proteomes" id="UP000638353"/>
    </source>
</evidence>
<name>A0A919C8E0_9ACTN</name>
<dbReference type="EMBL" id="BMVC01000003">
    <property type="protein sequence ID" value="GHC85528.1"/>
    <property type="molecule type" value="Genomic_DNA"/>
</dbReference>
<organism evidence="2 3">
    <name type="scientific">Streptomyces finlayi</name>
    <dbReference type="NCBI Taxonomy" id="67296"/>
    <lineage>
        <taxon>Bacteria</taxon>
        <taxon>Bacillati</taxon>
        <taxon>Actinomycetota</taxon>
        <taxon>Actinomycetes</taxon>
        <taxon>Kitasatosporales</taxon>
        <taxon>Streptomycetaceae</taxon>
        <taxon>Streptomyces</taxon>
    </lineage>
</organism>
<accession>A0A919C8E0</accession>
<dbReference type="Pfam" id="PF13546">
    <property type="entry name" value="DDE_5"/>
    <property type="match status" value="1"/>
</dbReference>
<reference evidence="2" key="2">
    <citation type="submission" date="2020-09" db="EMBL/GenBank/DDBJ databases">
        <authorList>
            <person name="Sun Q."/>
            <person name="Ohkuma M."/>
        </authorList>
    </citation>
    <scope>NUCLEOTIDE SEQUENCE</scope>
    <source>
        <strain evidence="2">JCM 4637</strain>
    </source>
</reference>
<comment type="caution">
    <text evidence="2">The sequence shown here is derived from an EMBL/GenBank/DDBJ whole genome shotgun (WGS) entry which is preliminary data.</text>
</comment>
<dbReference type="AlphaFoldDB" id="A0A919C8E0"/>
<gene>
    <name evidence="2" type="ORF">GCM10010334_15790</name>
</gene>
<dbReference type="InterPro" id="IPR038721">
    <property type="entry name" value="IS701-like_DDE_dom"/>
</dbReference>
<protein>
    <recommendedName>
        <fullName evidence="1">Transposase IS701-like DDE domain-containing protein</fullName>
    </recommendedName>
</protein>
<reference evidence="2" key="1">
    <citation type="journal article" date="2014" name="Int. J. Syst. Evol. Microbiol.">
        <title>Complete genome sequence of Corynebacterium casei LMG S-19264T (=DSM 44701T), isolated from a smear-ripened cheese.</title>
        <authorList>
            <consortium name="US DOE Joint Genome Institute (JGI-PGF)"/>
            <person name="Walter F."/>
            <person name="Albersmeier A."/>
            <person name="Kalinowski J."/>
            <person name="Ruckert C."/>
        </authorList>
    </citation>
    <scope>NUCLEOTIDE SEQUENCE</scope>
    <source>
        <strain evidence="2">JCM 4637</strain>
    </source>
</reference>
<sequence length="150" mass="16182">MTVGCALHRRRAHPTVTGPPVKGLLVAEGRRSFRDMALCLGGGAALEQRLHHFASCSTWDWPAVRRAVARLAVARPPFLLKVGRSVPLDVLASAPAEPATPAVSARTAENSFAHITDEVGARDFTGRPDDGRHRHMTLVSVAHVVRTRTV</sequence>
<proteinExistence type="predicted"/>